<proteinExistence type="predicted"/>
<evidence type="ECO:0000313" key="1">
    <source>
        <dbReference type="EMBL" id="KAA6330996.1"/>
    </source>
</evidence>
<organism evidence="1">
    <name type="scientific">termite gut metagenome</name>
    <dbReference type="NCBI Taxonomy" id="433724"/>
    <lineage>
        <taxon>unclassified sequences</taxon>
        <taxon>metagenomes</taxon>
        <taxon>organismal metagenomes</taxon>
    </lineage>
</organism>
<reference evidence="1" key="1">
    <citation type="submission" date="2019-03" db="EMBL/GenBank/DDBJ databases">
        <title>Single cell metagenomics reveals metabolic interactions within the superorganism composed of flagellate Streblomastix strix and complex community of Bacteroidetes bacteria on its surface.</title>
        <authorList>
            <person name="Treitli S.C."/>
            <person name="Kolisko M."/>
            <person name="Husnik F."/>
            <person name="Keeling P."/>
            <person name="Hampl V."/>
        </authorList>
    </citation>
    <scope>NUCLEOTIDE SEQUENCE</scope>
    <source>
        <strain evidence="1">STM</strain>
    </source>
</reference>
<sequence length="175" mass="20303">MYYVVKYSGPFGFIKPWTAVRDGETYSQQFLTPSIVEGLRQKLEVTNICRHRLSYGGSSLQQEIVKAKAYTYFRKQKLYQKESSILKRGVMLNPVLSLAFDNETDAQRASTQHVCLCRNEDVLLPDAEIYSMNPETFATIHGFELHFEKNDKSFCVGYNRFNNNEEMFGWLEIVV</sequence>
<name>A0A5J4RAK9_9ZZZZ</name>
<comment type="caution">
    <text evidence="1">The sequence shown here is derived from an EMBL/GenBank/DDBJ whole genome shotgun (WGS) entry which is preliminary data.</text>
</comment>
<dbReference type="AlphaFoldDB" id="A0A5J4RAK9"/>
<accession>A0A5J4RAK9</accession>
<dbReference type="EMBL" id="SNRY01001430">
    <property type="protein sequence ID" value="KAA6330996.1"/>
    <property type="molecule type" value="Genomic_DNA"/>
</dbReference>
<gene>
    <name evidence="1" type="ORF">EZS27_020356</name>
</gene>
<protein>
    <submittedName>
        <fullName evidence="1">Uncharacterized protein</fullName>
    </submittedName>
</protein>